<dbReference type="Gene3D" id="1.10.357.10">
    <property type="entry name" value="Tetracycline Repressor, domain 2"/>
    <property type="match status" value="1"/>
</dbReference>
<comment type="caution">
    <text evidence="6">The sequence shown here is derived from an EMBL/GenBank/DDBJ whole genome shotgun (WGS) entry which is preliminary data.</text>
</comment>
<evidence type="ECO:0000256" key="2">
    <source>
        <dbReference type="ARBA" id="ARBA00023125"/>
    </source>
</evidence>
<evidence type="ECO:0000256" key="4">
    <source>
        <dbReference type="PROSITE-ProRule" id="PRU00335"/>
    </source>
</evidence>
<feature type="DNA-binding region" description="H-T-H motif" evidence="4">
    <location>
        <begin position="39"/>
        <end position="58"/>
    </location>
</feature>
<keyword evidence="2 4" id="KW-0238">DNA-binding</keyword>
<name>A0ABQ6P7R1_9SPHN</name>
<keyword evidence="3" id="KW-0804">Transcription</keyword>
<dbReference type="InterPro" id="IPR001647">
    <property type="entry name" value="HTH_TetR"/>
</dbReference>
<dbReference type="EMBL" id="BTFW01000001">
    <property type="protein sequence ID" value="GMM60176.1"/>
    <property type="molecule type" value="Genomic_DNA"/>
</dbReference>
<dbReference type="PRINTS" id="PR00455">
    <property type="entry name" value="HTHTETR"/>
</dbReference>
<dbReference type="Proteomes" id="UP001187221">
    <property type="component" value="Unassembled WGS sequence"/>
</dbReference>
<evidence type="ECO:0000313" key="7">
    <source>
        <dbReference type="Proteomes" id="UP001187221"/>
    </source>
</evidence>
<dbReference type="PROSITE" id="PS50977">
    <property type="entry name" value="HTH_TETR_2"/>
    <property type="match status" value="1"/>
</dbReference>
<keyword evidence="1" id="KW-0805">Transcription regulation</keyword>
<dbReference type="PANTHER" id="PTHR30055:SF234">
    <property type="entry name" value="HTH-TYPE TRANSCRIPTIONAL REGULATOR BETI"/>
    <property type="match status" value="1"/>
</dbReference>
<sequence>MQRMPRRGRPSVAEAGQLYGKILKASWEVLRETGFETFTFDRVARHAHIGKATIYSRFAGKVELMEVLLEHGVALCRSRIIAQGPGGSMAERFRLRAIETLNLLHSPDGKLLESLIEWLDIEAGSPQGGHRARVYRSAVESIRDEFVQAQAQGEIVIGNCEDAARFWLEGLLGHIKMSCSEAGQERADHAAWAERYVAFFFAGVRLQGSPGGPLA</sequence>
<gene>
    <name evidence="6" type="ORF">NUTIK01_09530</name>
</gene>
<evidence type="ECO:0000259" key="5">
    <source>
        <dbReference type="PROSITE" id="PS50977"/>
    </source>
</evidence>
<dbReference type="InterPro" id="IPR009057">
    <property type="entry name" value="Homeodomain-like_sf"/>
</dbReference>
<dbReference type="PANTHER" id="PTHR30055">
    <property type="entry name" value="HTH-TYPE TRANSCRIPTIONAL REGULATOR RUTR"/>
    <property type="match status" value="1"/>
</dbReference>
<evidence type="ECO:0000256" key="1">
    <source>
        <dbReference type="ARBA" id="ARBA00023015"/>
    </source>
</evidence>
<dbReference type="SUPFAM" id="SSF46689">
    <property type="entry name" value="Homeodomain-like"/>
    <property type="match status" value="1"/>
</dbReference>
<dbReference type="Pfam" id="PF00440">
    <property type="entry name" value="TetR_N"/>
    <property type="match status" value="1"/>
</dbReference>
<protein>
    <recommendedName>
        <fullName evidence="5">HTH tetR-type domain-containing protein</fullName>
    </recommendedName>
</protein>
<evidence type="ECO:0000256" key="3">
    <source>
        <dbReference type="ARBA" id="ARBA00023163"/>
    </source>
</evidence>
<reference evidence="6 7" key="1">
    <citation type="submission" date="2023-06" db="EMBL/GenBank/DDBJ databases">
        <title>Draft genome sequence of Novosphingobium sp. strain IK01.</title>
        <authorList>
            <person name="Hatamoto M."/>
            <person name="Ikarashi T."/>
            <person name="Yamaguchi T."/>
        </authorList>
    </citation>
    <scope>NUCLEOTIDE SEQUENCE [LARGE SCALE GENOMIC DNA]</scope>
    <source>
        <strain evidence="6 7">IK01</strain>
    </source>
</reference>
<dbReference type="InterPro" id="IPR050109">
    <property type="entry name" value="HTH-type_TetR-like_transc_reg"/>
</dbReference>
<accession>A0ABQ6P7R1</accession>
<keyword evidence="7" id="KW-1185">Reference proteome</keyword>
<feature type="domain" description="HTH tetR-type" evidence="5">
    <location>
        <begin position="16"/>
        <end position="76"/>
    </location>
</feature>
<proteinExistence type="predicted"/>
<organism evidence="6 7">
    <name type="scientific">Novosphingobium pituita</name>
    <dbReference type="NCBI Taxonomy" id="3056842"/>
    <lineage>
        <taxon>Bacteria</taxon>
        <taxon>Pseudomonadati</taxon>
        <taxon>Pseudomonadota</taxon>
        <taxon>Alphaproteobacteria</taxon>
        <taxon>Sphingomonadales</taxon>
        <taxon>Sphingomonadaceae</taxon>
        <taxon>Novosphingobium</taxon>
    </lineage>
</organism>
<dbReference type="RefSeq" id="WP_317973988.1">
    <property type="nucleotide sequence ID" value="NZ_BTFW01000001.1"/>
</dbReference>
<evidence type="ECO:0000313" key="6">
    <source>
        <dbReference type="EMBL" id="GMM60176.1"/>
    </source>
</evidence>